<comment type="caution">
    <text evidence="1">The sequence shown here is derived from an EMBL/GenBank/DDBJ whole genome shotgun (WGS) entry which is preliminary data.</text>
</comment>
<accession>A0A2W5KDI1</accession>
<dbReference type="EMBL" id="QFPN01000005">
    <property type="protein sequence ID" value="PZQ15082.1"/>
    <property type="molecule type" value="Genomic_DNA"/>
</dbReference>
<proteinExistence type="predicted"/>
<gene>
    <name evidence="1" type="ORF">DI565_11720</name>
</gene>
<evidence type="ECO:0000313" key="2">
    <source>
        <dbReference type="Proteomes" id="UP000249577"/>
    </source>
</evidence>
<evidence type="ECO:0000313" key="1">
    <source>
        <dbReference type="EMBL" id="PZQ15082.1"/>
    </source>
</evidence>
<sequence>MLQLLDVTLGALASIRNERHLDGKTGEVKRELAQYALSKSGLRRLDVSTAIMKKDFNVWNVVPKFGGS</sequence>
<reference evidence="1 2" key="1">
    <citation type="submission" date="2017-08" db="EMBL/GenBank/DDBJ databases">
        <title>Infants hospitalized years apart are colonized by the same room-sourced microbial strains.</title>
        <authorList>
            <person name="Brooks B."/>
            <person name="Olm M.R."/>
            <person name="Firek B.A."/>
            <person name="Baker R."/>
            <person name="Thomas B.C."/>
            <person name="Morowitz M.J."/>
            <person name="Banfield J.F."/>
        </authorList>
    </citation>
    <scope>NUCLEOTIDE SEQUENCE [LARGE SCALE GENOMIC DNA]</scope>
    <source>
        <strain evidence="1">S2_005_003_R2_43</strain>
    </source>
</reference>
<dbReference type="Proteomes" id="UP000249577">
    <property type="component" value="Unassembled WGS sequence"/>
</dbReference>
<dbReference type="AlphaFoldDB" id="A0A2W5KDI1"/>
<name>A0A2W5KDI1_ANCNO</name>
<organism evidence="1 2">
    <name type="scientific">Ancylobacter novellus</name>
    <name type="common">Thiobacillus novellus</name>
    <dbReference type="NCBI Taxonomy" id="921"/>
    <lineage>
        <taxon>Bacteria</taxon>
        <taxon>Pseudomonadati</taxon>
        <taxon>Pseudomonadota</taxon>
        <taxon>Alphaproteobacteria</taxon>
        <taxon>Hyphomicrobiales</taxon>
        <taxon>Xanthobacteraceae</taxon>
        <taxon>Ancylobacter</taxon>
    </lineage>
</organism>
<protein>
    <submittedName>
        <fullName evidence="1">Uncharacterized protein</fullName>
    </submittedName>
</protein>